<evidence type="ECO:0000313" key="2">
    <source>
        <dbReference type="EMBL" id="OAE25035.1"/>
    </source>
</evidence>
<accession>A0A176VY09</accession>
<dbReference type="AlphaFoldDB" id="A0A176VY09"/>
<dbReference type="Proteomes" id="UP000077202">
    <property type="component" value="Unassembled WGS sequence"/>
</dbReference>
<feature type="compositionally biased region" description="Basic and acidic residues" evidence="1">
    <location>
        <begin position="130"/>
        <end position="151"/>
    </location>
</feature>
<dbReference type="PANTHER" id="PTHR31676:SF160">
    <property type="entry name" value="OS01G0652700 PROTEIN"/>
    <property type="match status" value="1"/>
</dbReference>
<dbReference type="SUPFAM" id="SSF141562">
    <property type="entry name" value="At5g01610-like"/>
    <property type="match status" value="1"/>
</dbReference>
<keyword evidence="3" id="KW-1185">Reference proteome</keyword>
<evidence type="ECO:0000313" key="3">
    <source>
        <dbReference type="Proteomes" id="UP000077202"/>
    </source>
</evidence>
<evidence type="ECO:0008006" key="4">
    <source>
        <dbReference type="Google" id="ProtNLM"/>
    </source>
</evidence>
<reference evidence="2" key="1">
    <citation type="submission" date="2016-03" db="EMBL/GenBank/DDBJ databases">
        <title>Mechanisms controlling the formation of the plant cell surface in tip-growing cells are functionally conserved among land plants.</title>
        <authorList>
            <person name="Honkanen S."/>
            <person name="Jones V.A."/>
            <person name="Morieri G."/>
            <person name="Champion C."/>
            <person name="Hetherington A.J."/>
            <person name="Kelly S."/>
            <person name="Saint-Marcoux D."/>
            <person name="Proust H."/>
            <person name="Prescott H."/>
            <person name="Dolan L."/>
        </authorList>
    </citation>
    <scope>NUCLEOTIDE SEQUENCE [LARGE SCALE GENOMIC DNA]</scope>
    <source>
        <tissue evidence="2">Whole gametophyte</tissue>
    </source>
</reference>
<dbReference type="InterPro" id="IPR007493">
    <property type="entry name" value="DUF538"/>
</dbReference>
<dbReference type="Gene3D" id="2.30.240.10">
    <property type="entry name" value="At5g01610-like"/>
    <property type="match status" value="1"/>
</dbReference>
<comment type="caution">
    <text evidence="2">The sequence shown here is derived from an EMBL/GenBank/DDBJ whole genome shotgun (WGS) entry which is preliminary data.</text>
</comment>
<feature type="region of interest" description="Disordered" evidence="1">
    <location>
        <begin position="129"/>
        <end position="151"/>
    </location>
</feature>
<protein>
    <recommendedName>
        <fullName evidence="4">DUF538 family protein</fullName>
    </recommendedName>
</protein>
<organism evidence="2 3">
    <name type="scientific">Marchantia polymorpha subsp. ruderalis</name>
    <dbReference type="NCBI Taxonomy" id="1480154"/>
    <lineage>
        <taxon>Eukaryota</taxon>
        <taxon>Viridiplantae</taxon>
        <taxon>Streptophyta</taxon>
        <taxon>Embryophyta</taxon>
        <taxon>Marchantiophyta</taxon>
        <taxon>Marchantiopsida</taxon>
        <taxon>Marchantiidae</taxon>
        <taxon>Marchantiales</taxon>
        <taxon>Marchantiaceae</taxon>
        <taxon>Marchantia</taxon>
    </lineage>
</organism>
<name>A0A176VY09_MARPO</name>
<proteinExistence type="predicted"/>
<sequence>MRRRSSGQRKTNSSQVGRLAALGGTTLLGAVRQLGYQSHLWAVVSETAARSIPELSLQNVPLGSVALRSILSRCTYIVHVLPGPSSIIGSLPLLLSAHTAGAAANCFLFTSPLMTASTTVEQVAGTMAKTDLKGEPQAKDSKTGSGEKDAKAGAVVWTGHDESMDKAVALMEQFGLPLGLLPLEDVQELGFDESTGYMWITQKKKVEHTFKLISKQVSYAEEIKGYVEKGKIRKLSGVKAKELFLWVPVIDITVDGDHITFKSYGGVNKVFAAQAFAAGQ</sequence>
<dbReference type="InterPro" id="IPR036758">
    <property type="entry name" value="At5g01610-like"/>
</dbReference>
<dbReference type="Pfam" id="PF04398">
    <property type="entry name" value="DUF538"/>
    <property type="match status" value="1"/>
</dbReference>
<evidence type="ECO:0000256" key="1">
    <source>
        <dbReference type="SAM" id="MobiDB-lite"/>
    </source>
</evidence>
<dbReference type="PANTHER" id="PTHR31676">
    <property type="entry name" value="T31J12.3 PROTEIN-RELATED"/>
    <property type="match status" value="1"/>
</dbReference>
<dbReference type="EMBL" id="LVLJ01002427">
    <property type="protein sequence ID" value="OAE25035.1"/>
    <property type="molecule type" value="Genomic_DNA"/>
</dbReference>
<gene>
    <name evidence="2" type="ORF">AXG93_4452s1010</name>
</gene>